<reference evidence="2" key="1">
    <citation type="submission" date="2016-10" db="EMBL/GenBank/DDBJ databases">
        <authorList>
            <person name="Varghese N."/>
            <person name="Submissions S."/>
        </authorList>
    </citation>
    <scope>NUCLEOTIDE SEQUENCE [LARGE SCALE GENOMIC DNA]</scope>
    <source>
        <strain evidence="2">CGMCC 1.10329</strain>
    </source>
</reference>
<evidence type="ECO:0000313" key="2">
    <source>
        <dbReference type="Proteomes" id="UP000183769"/>
    </source>
</evidence>
<dbReference type="Proteomes" id="UP000183769">
    <property type="component" value="Unassembled WGS sequence"/>
</dbReference>
<evidence type="ECO:0000313" key="1">
    <source>
        <dbReference type="EMBL" id="SFP34984.1"/>
    </source>
</evidence>
<proteinExistence type="predicted"/>
<keyword evidence="2" id="KW-1185">Reference proteome</keyword>
<dbReference type="EMBL" id="FOXI01000003">
    <property type="protein sequence ID" value="SFP34984.1"/>
    <property type="molecule type" value="Genomic_DNA"/>
</dbReference>
<sequence length="57" mass="6246">MSTLTTLLFWAPIAFVFVATASYAGAMAALKRYHDDESFSATDVIRIEENDDGSDGR</sequence>
<accession>A0A1I5PLQ2</accession>
<gene>
    <name evidence="1" type="ORF">SAMN05216277_10329</name>
</gene>
<organism evidence="1 2">
    <name type="scientific">Halolamina pelagica</name>
    <dbReference type="NCBI Taxonomy" id="699431"/>
    <lineage>
        <taxon>Archaea</taxon>
        <taxon>Methanobacteriati</taxon>
        <taxon>Methanobacteriota</taxon>
        <taxon>Stenosarchaea group</taxon>
        <taxon>Halobacteria</taxon>
        <taxon>Halobacteriales</taxon>
        <taxon>Haloferacaceae</taxon>
    </lineage>
</organism>
<dbReference type="RefSeq" id="WP_166623205.1">
    <property type="nucleotide sequence ID" value="NZ_FOXI01000003.1"/>
</dbReference>
<protein>
    <submittedName>
        <fullName evidence="1">Uncharacterized protein</fullName>
    </submittedName>
</protein>
<dbReference type="OrthoDB" id="312836at2157"/>
<name>A0A1I5PLQ2_9EURY</name>
<dbReference type="AlphaFoldDB" id="A0A1I5PLQ2"/>